<comment type="subcellular location">
    <subcellularLocation>
        <location evidence="1">Secreted</location>
    </subcellularLocation>
</comment>
<dbReference type="PANTHER" id="PTHR32411:SF43">
    <property type="entry name" value="CYSTEINE-RICH REPEAT SECRETORY PROTEIN 38"/>
    <property type="match status" value="1"/>
</dbReference>
<dbReference type="CDD" id="cd23509">
    <property type="entry name" value="Gnk2-like"/>
    <property type="match status" value="2"/>
</dbReference>
<evidence type="ECO:0000256" key="2">
    <source>
        <dbReference type="ARBA" id="ARBA00022525"/>
    </source>
</evidence>
<dbReference type="EMBL" id="AP019304">
    <property type="protein sequence ID" value="BBH09331.1"/>
    <property type="molecule type" value="Genomic_DNA"/>
</dbReference>
<dbReference type="PROSITE" id="PS51473">
    <property type="entry name" value="GNK2"/>
    <property type="match status" value="2"/>
</dbReference>
<evidence type="ECO:0000256" key="4">
    <source>
        <dbReference type="ARBA" id="ARBA00022737"/>
    </source>
</evidence>
<organism evidence="7">
    <name type="scientific">Prunus dulcis</name>
    <name type="common">Almond</name>
    <name type="synonym">Amygdalus dulcis</name>
    <dbReference type="NCBI Taxonomy" id="3755"/>
    <lineage>
        <taxon>Eukaryota</taxon>
        <taxon>Viridiplantae</taxon>
        <taxon>Streptophyta</taxon>
        <taxon>Embryophyta</taxon>
        <taxon>Tracheophyta</taxon>
        <taxon>Spermatophyta</taxon>
        <taxon>Magnoliopsida</taxon>
        <taxon>eudicotyledons</taxon>
        <taxon>Gunneridae</taxon>
        <taxon>Pentapetalae</taxon>
        <taxon>rosids</taxon>
        <taxon>fabids</taxon>
        <taxon>Rosales</taxon>
        <taxon>Rosaceae</taxon>
        <taxon>Amygdaloideae</taxon>
        <taxon>Amygdaleae</taxon>
        <taxon>Prunus</taxon>
    </lineage>
</organism>
<keyword evidence="3" id="KW-0732">Signal</keyword>
<sequence>MVHPENYTADSSYGANLNLLFNILYTKVPPSGFGLGSTGHAQNQVNGLALCRGDVSRQNCNICVIGASKELRERCPYSKGAIVWYDHCLLKYSDVNFFGQIDNKNKFSMTNVQAVENNPTLFNEKVHELLSGLSNEASDANPKFYATGEVQLDTFTTLYGIAQCTRDLSNVNCKKCLDVAISELPNCCDAKRGGRVVGGSCNVGFELYPIVDKKNTIFPAQNDNKSTRSQAATSGRAEYQSPVDAFHKNLCSSNPVTDVALGRKKEVKRETFNRLIEAPGRIRDILAGCSFCRIYIACDEYNPSLIAVLSFVRPGGNGGLNALISEFDSPSVELSKLTYVSCSCWAPSSWKFSRVVEEEEDSSNMGLNVSDMMVFRMYSADQGKRCTININLK</sequence>
<dbReference type="PANTHER" id="PTHR32411">
    <property type="entry name" value="CYSTEINE-RICH REPEAT SECRETORY PROTEIN 38-RELATED"/>
    <property type="match status" value="1"/>
</dbReference>
<dbReference type="AlphaFoldDB" id="A0A4Y1RY95"/>
<keyword evidence="7" id="KW-0418">Kinase</keyword>
<accession>A0A4Y1RY95</accession>
<evidence type="ECO:0000313" key="7">
    <source>
        <dbReference type="EMBL" id="BBH09331.1"/>
    </source>
</evidence>
<dbReference type="InterPro" id="IPR038408">
    <property type="entry name" value="GNK2_sf"/>
</dbReference>
<reference evidence="7" key="1">
    <citation type="journal article" date="2019" name="Science">
        <title>Mutation of a bHLH transcription factor allowed almond domestication.</title>
        <authorList>
            <person name="Sanchez-Perez R."/>
            <person name="Pavan S."/>
            <person name="Mazzeo R."/>
            <person name="Moldovan C."/>
            <person name="Aiese Cigliano R."/>
            <person name="Del Cueto J."/>
            <person name="Ricciardi F."/>
            <person name="Lotti C."/>
            <person name="Ricciardi L."/>
            <person name="Dicenta F."/>
            <person name="Lopez-Marques R.L."/>
            <person name="Lindberg Moller B."/>
        </authorList>
    </citation>
    <scope>NUCLEOTIDE SEQUENCE</scope>
</reference>
<dbReference type="InterPro" id="IPR050581">
    <property type="entry name" value="CRR_secretory_protein"/>
</dbReference>
<evidence type="ECO:0000256" key="1">
    <source>
        <dbReference type="ARBA" id="ARBA00004613"/>
    </source>
</evidence>
<keyword evidence="7" id="KW-0808">Transferase</keyword>
<dbReference type="Pfam" id="PF01657">
    <property type="entry name" value="Stress-antifung"/>
    <property type="match status" value="2"/>
</dbReference>
<name>A0A4Y1RY95_PRUDU</name>
<evidence type="ECO:0000256" key="5">
    <source>
        <dbReference type="ARBA" id="ARBA00038515"/>
    </source>
</evidence>
<keyword evidence="7" id="KW-0675">Receptor</keyword>
<dbReference type="Gene3D" id="3.30.430.20">
    <property type="entry name" value="Gnk2 domain, C-X8-C-X2-C motif"/>
    <property type="match status" value="2"/>
</dbReference>
<gene>
    <name evidence="7" type="ORF">Prudu_021794</name>
</gene>
<feature type="domain" description="Gnk2-homologous" evidence="6">
    <location>
        <begin position="1"/>
        <end position="97"/>
    </location>
</feature>
<keyword evidence="4" id="KW-0677">Repeat</keyword>
<dbReference type="InterPro" id="IPR002902">
    <property type="entry name" value="GNK2"/>
</dbReference>
<feature type="domain" description="Gnk2-homologous" evidence="6">
    <location>
        <begin position="103"/>
        <end position="210"/>
    </location>
</feature>
<dbReference type="FunFam" id="3.30.430.20:FF:000012">
    <property type="entry name" value="Cysteine-rich receptor-like protein kinase 25"/>
    <property type="match status" value="1"/>
</dbReference>
<dbReference type="GO" id="GO:0016301">
    <property type="term" value="F:kinase activity"/>
    <property type="evidence" value="ECO:0007669"/>
    <property type="project" value="UniProtKB-KW"/>
</dbReference>
<dbReference type="GO" id="GO:0005576">
    <property type="term" value="C:extracellular region"/>
    <property type="evidence" value="ECO:0007669"/>
    <property type="project" value="UniProtKB-SubCell"/>
</dbReference>
<evidence type="ECO:0000259" key="6">
    <source>
        <dbReference type="PROSITE" id="PS51473"/>
    </source>
</evidence>
<protein>
    <submittedName>
        <fullName evidence="7">Receptor-like protein kinase-related family protein</fullName>
    </submittedName>
</protein>
<proteinExistence type="inferred from homology"/>
<keyword evidence="2" id="KW-0964">Secreted</keyword>
<evidence type="ECO:0000256" key="3">
    <source>
        <dbReference type="ARBA" id="ARBA00022729"/>
    </source>
</evidence>
<comment type="similarity">
    <text evidence="5">Belongs to the cysteine-rich repeat secretory protein family.</text>
</comment>